<dbReference type="InterPro" id="IPR016032">
    <property type="entry name" value="Sig_transdc_resp-reg_C-effctor"/>
</dbReference>
<dbReference type="Pfam" id="PF00196">
    <property type="entry name" value="GerE"/>
    <property type="match status" value="1"/>
</dbReference>
<dbReference type="OrthoDB" id="3178131at2"/>
<dbReference type="SUPFAM" id="SSF46894">
    <property type="entry name" value="C-terminal effector domain of the bipartite response regulators"/>
    <property type="match status" value="1"/>
</dbReference>
<dbReference type="EMBL" id="SMKX01000035">
    <property type="protein sequence ID" value="TDD59454.1"/>
    <property type="molecule type" value="Genomic_DNA"/>
</dbReference>
<dbReference type="Proteomes" id="UP000295124">
    <property type="component" value="Unassembled WGS sequence"/>
</dbReference>
<dbReference type="PROSITE" id="PS50043">
    <property type="entry name" value="HTH_LUXR_2"/>
    <property type="match status" value="1"/>
</dbReference>
<comment type="caution">
    <text evidence="5">The sequence shown here is derived from an EMBL/GenBank/DDBJ whole genome shotgun (WGS) entry which is preliminary data.</text>
</comment>
<dbReference type="SMART" id="SM00421">
    <property type="entry name" value="HTH_LUXR"/>
    <property type="match status" value="1"/>
</dbReference>
<keyword evidence="1" id="KW-0805">Transcription regulation</keyword>
<feature type="domain" description="HTH luxR-type" evidence="4">
    <location>
        <begin position="332"/>
        <end position="394"/>
    </location>
</feature>
<keyword evidence="3" id="KW-0804">Transcription</keyword>
<keyword evidence="6" id="KW-1185">Reference proteome</keyword>
<gene>
    <name evidence="5" type="ORF">E1263_14805</name>
</gene>
<keyword evidence="2" id="KW-0238">DNA-binding</keyword>
<accession>A0A4R4ZNC9</accession>
<reference evidence="5 6" key="1">
    <citation type="submission" date="2019-03" db="EMBL/GenBank/DDBJ databases">
        <title>Draft genome sequences of novel Actinobacteria.</title>
        <authorList>
            <person name="Sahin N."/>
            <person name="Ay H."/>
            <person name="Saygin H."/>
        </authorList>
    </citation>
    <scope>NUCLEOTIDE SEQUENCE [LARGE SCALE GENOMIC DNA]</scope>
    <source>
        <strain evidence="5 6">JCM 13523</strain>
    </source>
</reference>
<dbReference type="InterPro" id="IPR000792">
    <property type="entry name" value="Tscrpt_reg_LuxR_C"/>
</dbReference>
<evidence type="ECO:0000256" key="3">
    <source>
        <dbReference type="ARBA" id="ARBA00023163"/>
    </source>
</evidence>
<protein>
    <submittedName>
        <fullName evidence="5">LuxR family transcriptional regulator</fullName>
    </submittedName>
</protein>
<sequence>MQCPEVRSSRRMSNKLGNISAISWNNLRIGQGREGTVRRALSVLQQTECFESPWQMWSALYALICAGELRRAGQHCLWLAEHPRTSNEAMEGIKLIQARTRFLRGQTAQALASYSEPVPADRLAAVRAAWTVEAMLDLGEVKAAQHLLRHRNLDGVIPPGLPGRGSLLTARGQLHLALGTPQSAVADFIESGRPPTNGPIENPAVTAWRSRAALALATERPPLASRLADEELMLAMRWGAPRQIGWALHAHAIVRDDQQTAALLGEAVDLLEVADARSELIPVLFRTAGYLAAKGDSLASRQRLTRASELARADGRMHWAKRIDSAMHRLEGRRPHPTLTRQQLRVTSLARAGSTNRHIASQLNLSVRAVEFHLSAAYRRLGISGRAELYQMMG</sequence>
<evidence type="ECO:0000313" key="5">
    <source>
        <dbReference type="EMBL" id="TDD59454.1"/>
    </source>
</evidence>
<name>A0A4R4ZNC9_9ACTN</name>
<dbReference type="CDD" id="cd06170">
    <property type="entry name" value="LuxR_C_like"/>
    <property type="match status" value="1"/>
</dbReference>
<dbReference type="InterPro" id="IPR036388">
    <property type="entry name" value="WH-like_DNA-bd_sf"/>
</dbReference>
<evidence type="ECO:0000256" key="1">
    <source>
        <dbReference type="ARBA" id="ARBA00023015"/>
    </source>
</evidence>
<dbReference type="PANTHER" id="PTHR44688">
    <property type="entry name" value="DNA-BINDING TRANSCRIPTIONAL ACTIVATOR DEVR_DOSR"/>
    <property type="match status" value="1"/>
</dbReference>
<evidence type="ECO:0000256" key="2">
    <source>
        <dbReference type="ARBA" id="ARBA00023125"/>
    </source>
</evidence>
<proteinExistence type="predicted"/>
<dbReference type="GO" id="GO:0003677">
    <property type="term" value="F:DNA binding"/>
    <property type="evidence" value="ECO:0007669"/>
    <property type="project" value="UniProtKB-KW"/>
</dbReference>
<dbReference type="PANTHER" id="PTHR44688:SF16">
    <property type="entry name" value="DNA-BINDING TRANSCRIPTIONAL ACTIVATOR DEVR_DOSR"/>
    <property type="match status" value="1"/>
</dbReference>
<dbReference type="Gene3D" id="1.10.10.10">
    <property type="entry name" value="Winged helix-like DNA-binding domain superfamily/Winged helix DNA-binding domain"/>
    <property type="match status" value="1"/>
</dbReference>
<organism evidence="5 6">
    <name type="scientific">Kribbella antibiotica</name>
    <dbReference type="NCBI Taxonomy" id="190195"/>
    <lineage>
        <taxon>Bacteria</taxon>
        <taxon>Bacillati</taxon>
        <taxon>Actinomycetota</taxon>
        <taxon>Actinomycetes</taxon>
        <taxon>Propionibacteriales</taxon>
        <taxon>Kribbellaceae</taxon>
        <taxon>Kribbella</taxon>
    </lineage>
</organism>
<dbReference type="AlphaFoldDB" id="A0A4R4ZNC9"/>
<evidence type="ECO:0000313" key="6">
    <source>
        <dbReference type="Proteomes" id="UP000295124"/>
    </source>
</evidence>
<evidence type="ECO:0000259" key="4">
    <source>
        <dbReference type="PROSITE" id="PS50043"/>
    </source>
</evidence>
<dbReference type="GO" id="GO:0006355">
    <property type="term" value="P:regulation of DNA-templated transcription"/>
    <property type="evidence" value="ECO:0007669"/>
    <property type="project" value="InterPro"/>
</dbReference>